<dbReference type="GeneID" id="117800949"/>
<dbReference type="GO" id="GO:0005730">
    <property type="term" value="C:nucleolus"/>
    <property type="evidence" value="ECO:0007669"/>
    <property type="project" value="TreeGrafter"/>
</dbReference>
<dbReference type="AlphaFoldDB" id="A0A7N5KI53"/>
<dbReference type="PANTHER" id="PTHR13100">
    <property type="entry name" value="CELL GROWTH-REGULATING NUCLEOLAR PROTEIN LYAR"/>
    <property type="match status" value="1"/>
</dbReference>
<dbReference type="InterPro" id="IPR058719">
    <property type="entry name" value="WHD_LYAR"/>
</dbReference>
<protein>
    <submittedName>
        <fullName evidence="5">Cell growth-regulating nucleolar protein-like</fullName>
    </submittedName>
</protein>
<dbReference type="Pfam" id="PF25879">
    <property type="entry name" value="WHD_LYAR"/>
    <property type="match status" value="1"/>
</dbReference>
<dbReference type="KEGG" id="aml:117800949"/>
<feature type="compositionally biased region" description="Basic and acidic residues" evidence="3">
    <location>
        <begin position="71"/>
        <end position="84"/>
    </location>
</feature>
<dbReference type="Ensembl" id="ENSAMET00000043003.1">
    <property type="protein sequence ID" value="ENSAMEP00000040180.1"/>
    <property type="gene ID" value="ENSAMEG00000025888.1"/>
</dbReference>
<evidence type="ECO:0000256" key="3">
    <source>
        <dbReference type="SAM" id="MobiDB-lite"/>
    </source>
</evidence>
<evidence type="ECO:0000259" key="4">
    <source>
        <dbReference type="Pfam" id="PF25879"/>
    </source>
</evidence>
<feature type="compositionally biased region" description="Basic and acidic residues" evidence="3">
    <location>
        <begin position="8"/>
        <end position="18"/>
    </location>
</feature>
<evidence type="ECO:0000313" key="5">
    <source>
        <dbReference type="Ensembl" id="ENSAMEP00000040180.1"/>
    </source>
</evidence>
<proteinExistence type="predicted"/>
<reference evidence="5" key="3">
    <citation type="submission" date="2025-09" db="UniProtKB">
        <authorList>
            <consortium name="Ensembl"/>
        </authorList>
    </citation>
    <scope>IDENTIFICATION</scope>
</reference>
<dbReference type="GO" id="GO:0003677">
    <property type="term" value="F:DNA binding"/>
    <property type="evidence" value="ECO:0007669"/>
    <property type="project" value="InterPro"/>
</dbReference>
<gene>
    <name evidence="5" type="primary">LOC117800949</name>
</gene>
<feature type="compositionally biased region" description="Basic and acidic residues" evidence="3">
    <location>
        <begin position="45"/>
        <end position="64"/>
    </location>
</feature>
<dbReference type="InterPro" id="IPR039999">
    <property type="entry name" value="LYAR"/>
</dbReference>
<evidence type="ECO:0000256" key="2">
    <source>
        <dbReference type="ARBA" id="ARBA00023242"/>
    </source>
</evidence>
<dbReference type="RefSeq" id="XP_034509407.1">
    <property type="nucleotide sequence ID" value="XM_034653516.1"/>
</dbReference>
<dbReference type="GO" id="GO:0000122">
    <property type="term" value="P:negative regulation of transcription by RNA polymerase II"/>
    <property type="evidence" value="ECO:0007669"/>
    <property type="project" value="TreeGrafter"/>
</dbReference>
<keyword evidence="2" id="KW-0539">Nucleus</keyword>
<dbReference type="GeneTree" id="ENSGT00390000003477"/>
<evidence type="ECO:0000256" key="1">
    <source>
        <dbReference type="ARBA" id="ARBA00004123"/>
    </source>
</evidence>
<keyword evidence="6" id="KW-1185">Reference proteome</keyword>
<dbReference type="PANTHER" id="PTHR13100:SF10">
    <property type="entry name" value="CELL GROWTH-REGULATING NUCLEOLAR PROTEIN"/>
    <property type="match status" value="1"/>
</dbReference>
<sequence length="254" mass="28288">MCLSVLPRNKEAVSKGQDRQPLAQAASPPRAELSAKVPASGTNDSTEKQAEVKKNKRERKEERQKNRKKEKKELKLENHQENSKNQKPKKRKTGREAEGEALGSAGKKSQTKAGEAEGAADRAEDGAGACAGDAEEEPTKARPGKRKQKHLEDDADSKKKKRKFSEPPEGGEPENCEAPTKGKFNWKGTIKAVLKQAPDNEVAVKKLRKKVLAQYYAVTDEQHKSEEELLTIFNKKISKNPSFKLLKDKVRLLK</sequence>
<reference evidence="5 6" key="1">
    <citation type="journal article" date="2010" name="Nature">
        <title>The sequence and de novo assembly of the giant panda genome.</title>
        <authorList>
            <person name="Li R."/>
            <person name="Fan W."/>
            <person name="Tian G."/>
            <person name="Zhu H."/>
            <person name="He L."/>
            <person name="Cai J."/>
            <person name="Huang Q."/>
            <person name="Cai Q."/>
            <person name="Li B."/>
            <person name="Bai Y."/>
            <person name="Zhang Z."/>
            <person name="Zhang Y."/>
            <person name="Wang W."/>
            <person name="Li J."/>
            <person name="Wei F."/>
            <person name="Li H."/>
            <person name="Jian M."/>
            <person name="Li J."/>
            <person name="Zhang Z."/>
            <person name="Nielsen R."/>
            <person name="Li D."/>
            <person name="Gu W."/>
            <person name="Yang Z."/>
            <person name="Xuan Z."/>
            <person name="Ryder O.A."/>
            <person name="Leung F.C."/>
            <person name="Zhou Y."/>
            <person name="Cao J."/>
            <person name="Sun X."/>
            <person name="Fu Y."/>
            <person name="Fang X."/>
            <person name="Guo X."/>
            <person name="Wang B."/>
            <person name="Hou R."/>
            <person name="Shen F."/>
            <person name="Mu B."/>
            <person name="Ni P."/>
            <person name="Lin R."/>
            <person name="Qian W."/>
            <person name="Wang G."/>
            <person name="Yu C."/>
            <person name="Nie W."/>
            <person name="Wang J."/>
            <person name="Wu Z."/>
            <person name="Liang H."/>
            <person name="Min J."/>
            <person name="Wu Q."/>
            <person name="Cheng S."/>
            <person name="Ruan J."/>
            <person name="Wang M."/>
            <person name="Shi Z."/>
            <person name="Wen M."/>
            <person name="Liu B."/>
            <person name="Ren X."/>
            <person name="Zheng H."/>
            <person name="Dong D."/>
            <person name="Cook K."/>
            <person name="Shan G."/>
            <person name="Zhang H."/>
            <person name="Kosiol C."/>
            <person name="Xie X."/>
            <person name="Lu Z."/>
            <person name="Zheng H."/>
            <person name="Li Y."/>
            <person name="Steiner C.C."/>
            <person name="Lam T.T."/>
            <person name="Lin S."/>
            <person name="Zhang Q."/>
            <person name="Li G."/>
            <person name="Tian J."/>
            <person name="Gong T."/>
            <person name="Liu H."/>
            <person name="Zhang D."/>
            <person name="Fang L."/>
            <person name="Ye C."/>
            <person name="Zhang J."/>
            <person name="Hu W."/>
            <person name="Xu A."/>
            <person name="Ren Y."/>
            <person name="Zhang G."/>
            <person name="Bruford M.W."/>
            <person name="Li Q."/>
            <person name="Ma L."/>
            <person name="Guo Y."/>
            <person name="An N."/>
            <person name="Hu Y."/>
            <person name="Zheng Y."/>
            <person name="Shi Y."/>
            <person name="Li Z."/>
            <person name="Liu Q."/>
            <person name="Chen Y."/>
            <person name="Zhao J."/>
            <person name="Qu N."/>
            <person name="Zhao S."/>
            <person name="Tian F."/>
            <person name="Wang X."/>
            <person name="Wang H."/>
            <person name="Xu L."/>
            <person name="Liu X."/>
            <person name="Vinar T."/>
            <person name="Wang Y."/>
            <person name="Lam T.W."/>
            <person name="Yiu S.M."/>
            <person name="Liu S."/>
            <person name="Zhang H."/>
            <person name="Li D."/>
            <person name="Huang Y."/>
            <person name="Wang X."/>
            <person name="Yang G."/>
            <person name="Jiang Z."/>
            <person name="Wang J."/>
            <person name="Qin N."/>
            <person name="Li L."/>
            <person name="Li J."/>
            <person name="Bolund L."/>
            <person name="Kristiansen K."/>
            <person name="Wong G.K."/>
            <person name="Olson M."/>
            <person name="Zhang X."/>
            <person name="Li S."/>
            <person name="Yang H."/>
            <person name="Wang J."/>
            <person name="Wang J."/>
        </authorList>
    </citation>
    <scope>NUCLEOTIDE SEQUENCE [LARGE SCALE GENOMIC DNA]</scope>
</reference>
<comment type="subcellular location">
    <subcellularLocation>
        <location evidence="1">Nucleus</location>
    </subcellularLocation>
</comment>
<dbReference type="InParanoid" id="A0A7N5KI53"/>
<accession>A0A7N5KI53</accession>
<dbReference type="OrthoDB" id="21474at2759"/>
<evidence type="ECO:0000313" key="6">
    <source>
        <dbReference type="Proteomes" id="UP000008912"/>
    </source>
</evidence>
<name>A0A7N5KI53_AILME</name>
<reference evidence="5" key="2">
    <citation type="submission" date="2025-08" db="UniProtKB">
        <authorList>
            <consortium name="Ensembl"/>
        </authorList>
    </citation>
    <scope>IDENTIFICATION</scope>
</reference>
<dbReference type="Proteomes" id="UP000008912">
    <property type="component" value="Unassembled WGS sequence"/>
</dbReference>
<feature type="region of interest" description="Disordered" evidence="3">
    <location>
        <begin position="1"/>
        <end position="183"/>
    </location>
</feature>
<feature type="domain" description="Cell growth-regulating nucleolar protein-like winged helix" evidence="4">
    <location>
        <begin position="181"/>
        <end position="253"/>
    </location>
</feature>
<organism evidence="5 6">
    <name type="scientific">Ailuropoda melanoleuca</name>
    <name type="common">Giant panda</name>
    <dbReference type="NCBI Taxonomy" id="9646"/>
    <lineage>
        <taxon>Eukaryota</taxon>
        <taxon>Metazoa</taxon>
        <taxon>Chordata</taxon>
        <taxon>Craniata</taxon>
        <taxon>Vertebrata</taxon>
        <taxon>Euteleostomi</taxon>
        <taxon>Mammalia</taxon>
        <taxon>Eutheria</taxon>
        <taxon>Laurasiatheria</taxon>
        <taxon>Carnivora</taxon>
        <taxon>Caniformia</taxon>
        <taxon>Ursidae</taxon>
        <taxon>Ailuropoda</taxon>
    </lineage>
</organism>
<dbReference type="GO" id="GO:0006364">
    <property type="term" value="P:rRNA processing"/>
    <property type="evidence" value="ECO:0007669"/>
    <property type="project" value="TreeGrafter"/>
</dbReference>